<gene>
    <name evidence="2" type="ORF">KSF_002950</name>
</gene>
<accession>A0A8J3MXV9</accession>
<dbReference type="InterPro" id="IPR003615">
    <property type="entry name" value="HNH_nuc"/>
</dbReference>
<reference evidence="2" key="1">
    <citation type="submission" date="2020-10" db="EMBL/GenBank/DDBJ databases">
        <title>Taxonomic study of unclassified bacteria belonging to the class Ktedonobacteria.</title>
        <authorList>
            <person name="Yabe S."/>
            <person name="Wang C.M."/>
            <person name="Zheng Y."/>
            <person name="Sakai Y."/>
            <person name="Cavaletti L."/>
            <person name="Monciardini P."/>
            <person name="Donadio S."/>
        </authorList>
    </citation>
    <scope>NUCLEOTIDE SEQUENCE</scope>
    <source>
        <strain evidence="2">ID150040</strain>
    </source>
</reference>
<dbReference type="RefSeq" id="WP_220201227.1">
    <property type="nucleotide sequence ID" value="NZ_BNJK01000001.1"/>
</dbReference>
<sequence length="148" mass="17389">MLAEQEQFLLHLAHVISQQERKVVSKIRERAGTEEMYLIFIREYDRVRGQIIRARYIRAEATLTLPEWLSILAYFQWRCAYCQNKPFQVMHHLIPRPQGGTSVDNCVPACYRCLKLKAPDDTCIQEYLATLKPRSHSCEHTLLHEETS</sequence>
<feature type="domain" description="HNH nuclease" evidence="1">
    <location>
        <begin position="66"/>
        <end position="115"/>
    </location>
</feature>
<dbReference type="GO" id="GO:0004519">
    <property type="term" value="F:endonuclease activity"/>
    <property type="evidence" value="ECO:0007669"/>
    <property type="project" value="InterPro"/>
</dbReference>
<organism evidence="2 3">
    <name type="scientific">Reticulibacter mediterranei</name>
    <dbReference type="NCBI Taxonomy" id="2778369"/>
    <lineage>
        <taxon>Bacteria</taxon>
        <taxon>Bacillati</taxon>
        <taxon>Chloroflexota</taxon>
        <taxon>Ktedonobacteria</taxon>
        <taxon>Ktedonobacterales</taxon>
        <taxon>Reticulibacteraceae</taxon>
        <taxon>Reticulibacter</taxon>
    </lineage>
</organism>
<dbReference type="AlphaFoldDB" id="A0A8J3MXV9"/>
<name>A0A8J3MXV9_9CHLR</name>
<dbReference type="Gene3D" id="1.10.30.50">
    <property type="match status" value="1"/>
</dbReference>
<dbReference type="SMART" id="SM00507">
    <property type="entry name" value="HNHc"/>
    <property type="match status" value="1"/>
</dbReference>
<comment type="caution">
    <text evidence="2">The sequence shown here is derived from an EMBL/GenBank/DDBJ whole genome shotgun (WGS) entry which is preliminary data.</text>
</comment>
<protein>
    <recommendedName>
        <fullName evidence="1">HNH nuclease domain-containing protein</fullName>
    </recommendedName>
</protein>
<dbReference type="CDD" id="cd00085">
    <property type="entry name" value="HNHc"/>
    <property type="match status" value="1"/>
</dbReference>
<dbReference type="Proteomes" id="UP000597444">
    <property type="component" value="Unassembled WGS sequence"/>
</dbReference>
<proteinExistence type="predicted"/>
<dbReference type="Pfam" id="PF01844">
    <property type="entry name" value="HNH"/>
    <property type="match status" value="1"/>
</dbReference>
<evidence type="ECO:0000259" key="1">
    <source>
        <dbReference type="SMART" id="SM00507"/>
    </source>
</evidence>
<keyword evidence="3" id="KW-1185">Reference proteome</keyword>
<dbReference type="InterPro" id="IPR002711">
    <property type="entry name" value="HNH"/>
</dbReference>
<dbReference type="EMBL" id="BNJK01000001">
    <property type="protein sequence ID" value="GHO90247.1"/>
    <property type="molecule type" value="Genomic_DNA"/>
</dbReference>
<evidence type="ECO:0000313" key="2">
    <source>
        <dbReference type="EMBL" id="GHO90247.1"/>
    </source>
</evidence>
<dbReference type="GO" id="GO:0003676">
    <property type="term" value="F:nucleic acid binding"/>
    <property type="evidence" value="ECO:0007669"/>
    <property type="project" value="InterPro"/>
</dbReference>
<dbReference type="GO" id="GO:0008270">
    <property type="term" value="F:zinc ion binding"/>
    <property type="evidence" value="ECO:0007669"/>
    <property type="project" value="InterPro"/>
</dbReference>
<evidence type="ECO:0000313" key="3">
    <source>
        <dbReference type="Proteomes" id="UP000597444"/>
    </source>
</evidence>